<gene>
    <name evidence="2" type="ORF">CCY01nite_06260</name>
</gene>
<reference evidence="2 3" key="1">
    <citation type="submission" date="2019-07" db="EMBL/GenBank/DDBJ databases">
        <title>Whole genome shotgun sequence of Chitinophaga cymbidii NBRC 109752.</title>
        <authorList>
            <person name="Hosoyama A."/>
            <person name="Uohara A."/>
            <person name="Ohji S."/>
            <person name="Ichikawa N."/>
        </authorList>
    </citation>
    <scope>NUCLEOTIDE SEQUENCE [LARGE SCALE GENOMIC DNA]</scope>
    <source>
        <strain evidence="2 3">NBRC 109752</strain>
    </source>
</reference>
<dbReference type="EMBL" id="BKAU01000001">
    <property type="protein sequence ID" value="GEP94366.1"/>
    <property type="molecule type" value="Genomic_DNA"/>
</dbReference>
<dbReference type="Pfam" id="PF07394">
    <property type="entry name" value="DUF1501"/>
    <property type="match status" value="1"/>
</dbReference>
<evidence type="ECO:0000313" key="2">
    <source>
        <dbReference type="EMBL" id="GEP94366.1"/>
    </source>
</evidence>
<dbReference type="Pfam" id="PF18962">
    <property type="entry name" value="Por_Secre_tail"/>
    <property type="match status" value="1"/>
</dbReference>
<dbReference type="InterPro" id="IPR010869">
    <property type="entry name" value="DUF1501"/>
</dbReference>
<name>A0A512RF82_9BACT</name>
<dbReference type="Gene3D" id="2.60.40.4070">
    <property type="match status" value="1"/>
</dbReference>
<dbReference type="OrthoDB" id="9779968at2"/>
<feature type="domain" description="Secretion system C-terminal sorting" evidence="1">
    <location>
        <begin position="449"/>
        <end position="520"/>
    </location>
</feature>
<sequence length="526" mass="57017">MKRRDFLKYTAPAAILPSFINGFSVKAFGASPLLAALEGAATDNDHVLVMIQLNGGNDGLNMVIPLDQYANYQAARSNIAIPEGRVLRLAGQTKTGLHPSMTGIQQMYDEGHVTVLHSVGYPSPNYSHFRATDIWLTGSDANQVLPTGWGGRYLNYEYPNYPVNYPNADMPDPLAIQIGSIVSPAFQGPATNMGMAVTSATDFYNLLNGVEDPVPNTRAGKELKYIRLIQQQTNKFADAIKVAAARVTNQGPYPANNSLAEQLKIVARLVAGGLKTRLYMVSIGGFDTHANQTNSGDTTTGDHANLLGRVSSAVKAFMDDLKGLKKSQRVVGMTFSEFGRRIKSNGSMGTDHGASAPMIVFGDYVNQQVLGATPTMPDAASVNDNIPMQYDFRSVYASLLEQWFCVPSADLNSILLNNYQSLPLVNGLACGVVTNVPGVDEGVNLITNYPNPFTTKTVVSYTTRGGHTLIQVFDTMGRLMRTLADSDHAAGTYTVPFDAEILPNGVYYCRFQNGVTQQVRTMLKVR</sequence>
<evidence type="ECO:0000259" key="1">
    <source>
        <dbReference type="Pfam" id="PF18962"/>
    </source>
</evidence>
<accession>A0A512RF82</accession>
<dbReference type="Proteomes" id="UP000321436">
    <property type="component" value="Unassembled WGS sequence"/>
</dbReference>
<proteinExistence type="predicted"/>
<comment type="caution">
    <text evidence="2">The sequence shown here is derived from an EMBL/GenBank/DDBJ whole genome shotgun (WGS) entry which is preliminary data.</text>
</comment>
<protein>
    <recommendedName>
        <fullName evidence="1">Secretion system C-terminal sorting domain-containing protein</fullName>
    </recommendedName>
</protein>
<dbReference type="RefSeq" id="WP_146857842.1">
    <property type="nucleotide sequence ID" value="NZ_BKAU01000001.1"/>
</dbReference>
<dbReference type="PANTHER" id="PTHR43737:SF1">
    <property type="entry name" value="DUF1501 DOMAIN-CONTAINING PROTEIN"/>
    <property type="match status" value="1"/>
</dbReference>
<dbReference type="PANTHER" id="PTHR43737">
    <property type="entry name" value="BLL7424 PROTEIN"/>
    <property type="match status" value="1"/>
</dbReference>
<organism evidence="2 3">
    <name type="scientific">Chitinophaga cymbidii</name>
    <dbReference type="NCBI Taxonomy" id="1096750"/>
    <lineage>
        <taxon>Bacteria</taxon>
        <taxon>Pseudomonadati</taxon>
        <taxon>Bacteroidota</taxon>
        <taxon>Chitinophagia</taxon>
        <taxon>Chitinophagales</taxon>
        <taxon>Chitinophagaceae</taxon>
        <taxon>Chitinophaga</taxon>
    </lineage>
</organism>
<keyword evidence="3" id="KW-1185">Reference proteome</keyword>
<dbReference type="InterPro" id="IPR026444">
    <property type="entry name" value="Secre_tail"/>
</dbReference>
<dbReference type="AlphaFoldDB" id="A0A512RF82"/>
<evidence type="ECO:0000313" key="3">
    <source>
        <dbReference type="Proteomes" id="UP000321436"/>
    </source>
</evidence>
<dbReference type="NCBIfam" id="TIGR04183">
    <property type="entry name" value="Por_Secre_tail"/>
    <property type="match status" value="1"/>
</dbReference>